<keyword evidence="2" id="KW-0812">Transmembrane</keyword>
<evidence type="ECO:0000256" key="1">
    <source>
        <dbReference type="SAM" id="MobiDB-lite"/>
    </source>
</evidence>
<evidence type="ECO:0000256" key="2">
    <source>
        <dbReference type="SAM" id="Phobius"/>
    </source>
</evidence>
<evidence type="ECO:0000313" key="3">
    <source>
        <dbReference type="EMBL" id="EKJ68474.1"/>
    </source>
</evidence>
<dbReference type="InterPro" id="IPR009003">
    <property type="entry name" value="Peptidase_S1_PA"/>
</dbReference>
<feature type="compositionally biased region" description="Basic and acidic residues" evidence="1">
    <location>
        <begin position="511"/>
        <end position="526"/>
    </location>
</feature>
<feature type="region of interest" description="Disordered" evidence="1">
    <location>
        <begin position="379"/>
        <end position="420"/>
    </location>
</feature>
<feature type="region of interest" description="Disordered" evidence="1">
    <location>
        <begin position="501"/>
        <end position="528"/>
    </location>
</feature>
<dbReference type="GeneID" id="20370099"/>
<feature type="compositionally biased region" description="Basic and acidic residues" evidence="1">
    <location>
        <begin position="154"/>
        <end position="168"/>
    </location>
</feature>
<keyword evidence="4" id="KW-1185">Reference proteome</keyword>
<feature type="region of interest" description="Disordered" evidence="1">
    <location>
        <begin position="145"/>
        <end position="190"/>
    </location>
</feature>
<feature type="compositionally biased region" description="Polar residues" evidence="1">
    <location>
        <begin position="450"/>
        <end position="471"/>
    </location>
</feature>
<dbReference type="EMBL" id="AFNW01000605">
    <property type="protein sequence ID" value="EKJ68474.1"/>
    <property type="molecule type" value="Genomic_DNA"/>
</dbReference>
<dbReference type="Proteomes" id="UP000007978">
    <property type="component" value="Chromosome 1"/>
</dbReference>
<accession>K3V627</accession>
<reference evidence="3 4" key="1">
    <citation type="journal article" date="2012" name="PLoS Pathog.">
        <title>Comparative pathogenomics reveals horizontally acquired novel virulence genes in fungi infecting cereal hosts.</title>
        <authorList>
            <person name="Gardiner D.M."/>
            <person name="McDonald M.C."/>
            <person name="Covarelli L."/>
            <person name="Solomon P.S."/>
            <person name="Rusu A.G."/>
            <person name="Marshall M."/>
            <person name="Kazan K."/>
            <person name="Chakraborty S."/>
            <person name="McDonald B.A."/>
            <person name="Manners J.M."/>
        </authorList>
    </citation>
    <scope>NUCLEOTIDE SEQUENCE [LARGE SCALE GENOMIC DNA]</scope>
    <source>
        <strain evidence="3 4">CS3096</strain>
    </source>
</reference>
<dbReference type="KEGG" id="fpu:FPSE_11482"/>
<dbReference type="OrthoDB" id="5865767at2759"/>
<dbReference type="RefSeq" id="XP_009262874.1">
    <property type="nucleotide sequence ID" value="XM_009264599.1"/>
</dbReference>
<evidence type="ECO:0000313" key="4">
    <source>
        <dbReference type="Proteomes" id="UP000007978"/>
    </source>
</evidence>
<feature type="region of interest" description="Disordered" evidence="1">
    <location>
        <begin position="441"/>
        <end position="486"/>
    </location>
</feature>
<dbReference type="AlphaFoldDB" id="K3V627"/>
<proteinExistence type="predicted"/>
<keyword evidence="2" id="KW-0472">Membrane</keyword>
<organism evidence="3 4">
    <name type="scientific">Fusarium pseudograminearum (strain CS3096)</name>
    <name type="common">Wheat and barley crown-rot fungus</name>
    <dbReference type="NCBI Taxonomy" id="1028729"/>
    <lineage>
        <taxon>Eukaryota</taxon>
        <taxon>Fungi</taxon>
        <taxon>Dikarya</taxon>
        <taxon>Ascomycota</taxon>
        <taxon>Pezizomycotina</taxon>
        <taxon>Sordariomycetes</taxon>
        <taxon>Hypocreomycetidae</taxon>
        <taxon>Hypocreales</taxon>
        <taxon>Nectriaceae</taxon>
        <taxon>Fusarium</taxon>
    </lineage>
</organism>
<dbReference type="eggNOG" id="ENOG502S91F">
    <property type="taxonomic scope" value="Eukaryota"/>
</dbReference>
<name>K3V627_FUSPC</name>
<gene>
    <name evidence="3" type="ORF">FPSE_11482</name>
</gene>
<sequence>MVKYKGSLYDYIADKKKDPGTISIKLRYLGLDAQKIEPRIVIQCEKRVKKTIKKFFAQKHVKEDLSSDFRVLVLDEPPIEVANDDTIDALSDSLPRKTMCGMPITLSRGGRSVSCTLGGVIIIGTEQKRLYGLIAGHPLKRIRGDLSGKQPTYKADRSTSSKAQEKGKNYNSTATSKETSAMPSNPVHSGFMRTSQDDHLRRKLKIGTVVSDNFNISSKNNYDWALIELNQEYALPNAVVRIKQPKESEFEDNHTEIYTHYNEFSPGTTIKQVLVLKYGNPSEAELSLNTSLLVMSSGSEFVDAHDVTMKDGSSLCPGDSGLWVVDAKNGNLYGHVVSVDAFGEAQVMPIQPTLQSIKKQLKAAQVYLATSSAVKQLKVAPEEPSTSTQLWPTATEARPALGPTVSSEEDSLQDRPPWNTTYPYDQGKFFSPLSLSQSDHEVKDFKRHTSSTTVEPLSTLTAKSTKNTNEGYQHPIPDQDSSDPDLLQQSSVECPVINIPPDFDWVPAPEVPEKEDRNPRREDDKPGVQQWLQEQGEESDIRPSMLQQFKSQLRQNYGSWRLNILVTLASFFSFVKHVAIVAGIAVFVAIAGLVSLVFFAVRRFWGWEEQRNNLGDSLSVIVANSPNSVRDPEGGDYDHESNSVRDLEGINYSRASNSDNTERIGTIRRPDARGVDKILTFMRNKTGRNIKGPD</sequence>
<protein>
    <submittedName>
        <fullName evidence="3">Uncharacterized protein</fullName>
    </submittedName>
</protein>
<dbReference type="SUPFAM" id="SSF50494">
    <property type="entry name" value="Trypsin-like serine proteases"/>
    <property type="match status" value="1"/>
</dbReference>
<dbReference type="HOGENOM" id="CLU_396915_0_0_1"/>
<comment type="caution">
    <text evidence="3">The sequence shown here is derived from an EMBL/GenBank/DDBJ whole genome shotgun (WGS) entry which is preliminary data.</text>
</comment>
<feature type="transmembrane region" description="Helical" evidence="2">
    <location>
        <begin position="578"/>
        <end position="601"/>
    </location>
</feature>
<feature type="compositionally biased region" description="Polar residues" evidence="1">
    <location>
        <begin position="169"/>
        <end position="187"/>
    </location>
</feature>
<keyword evidence="2" id="KW-1133">Transmembrane helix</keyword>